<dbReference type="PROSITE" id="PS52039">
    <property type="entry name" value="TOPO_IA_2"/>
    <property type="match status" value="1"/>
</dbReference>
<dbReference type="PROSITE" id="PS50158">
    <property type="entry name" value="ZF_CCHC"/>
    <property type="match status" value="1"/>
</dbReference>
<dbReference type="InterPro" id="IPR034144">
    <property type="entry name" value="TOPRIM_TopoIII"/>
</dbReference>
<feature type="domain" description="Topo IA-type catalytic" evidence="16">
    <location>
        <begin position="183"/>
        <end position="617"/>
    </location>
</feature>
<dbReference type="SMART" id="SM00343">
    <property type="entry name" value="ZnF_C2HC"/>
    <property type="match status" value="2"/>
</dbReference>
<evidence type="ECO:0000256" key="1">
    <source>
        <dbReference type="ARBA" id="ARBA00000213"/>
    </source>
</evidence>
<dbReference type="Proteomes" id="UP001652660">
    <property type="component" value="Chromosome 7c"/>
</dbReference>
<dbReference type="SUPFAM" id="SSF57756">
    <property type="entry name" value="Retrovirus zinc finger-like domains"/>
    <property type="match status" value="1"/>
</dbReference>
<dbReference type="PROSITE" id="PS00396">
    <property type="entry name" value="TOPO_IA_1"/>
    <property type="match status" value="1"/>
</dbReference>
<keyword evidence="17" id="KW-1185">Reference proteome</keyword>
<gene>
    <name evidence="18" type="primary">LOC113698759</name>
</gene>
<dbReference type="InterPro" id="IPR003601">
    <property type="entry name" value="Topo_IA_2"/>
</dbReference>
<evidence type="ECO:0000256" key="11">
    <source>
        <dbReference type="RuleBase" id="RU362092"/>
    </source>
</evidence>
<dbReference type="InterPro" id="IPR013824">
    <property type="entry name" value="Topo_IA_cen_sub1"/>
</dbReference>
<dbReference type="GeneID" id="113698759"/>
<keyword evidence="8 11" id="KW-0238">DNA-binding</keyword>
<dbReference type="Gene3D" id="2.70.20.10">
    <property type="entry name" value="Topoisomerase I, domain 3"/>
    <property type="match status" value="1"/>
</dbReference>
<dbReference type="PRINTS" id="PR00417">
    <property type="entry name" value="PRTPISMRASEI"/>
</dbReference>
<evidence type="ECO:0000313" key="18">
    <source>
        <dbReference type="RefSeq" id="XP_071914411.1"/>
    </source>
</evidence>
<organism evidence="17 18">
    <name type="scientific">Coffea arabica</name>
    <name type="common">Arabian coffee</name>
    <dbReference type="NCBI Taxonomy" id="13443"/>
    <lineage>
        <taxon>Eukaryota</taxon>
        <taxon>Viridiplantae</taxon>
        <taxon>Streptophyta</taxon>
        <taxon>Embryophyta</taxon>
        <taxon>Tracheophyta</taxon>
        <taxon>Spermatophyta</taxon>
        <taxon>Magnoliopsida</taxon>
        <taxon>eudicotyledons</taxon>
        <taxon>Gunneridae</taxon>
        <taxon>Pentapetalae</taxon>
        <taxon>asterids</taxon>
        <taxon>lamiids</taxon>
        <taxon>Gentianales</taxon>
        <taxon>Rubiaceae</taxon>
        <taxon>Ixoroideae</taxon>
        <taxon>Gardenieae complex</taxon>
        <taxon>Bertiereae - Coffeeae clade</taxon>
        <taxon>Coffeeae</taxon>
        <taxon>Coffea</taxon>
    </lineage>
</organism>
<keyword evidence="6" id="KW-0862">Zinc</keyword>
<feature type="domain" description="Toprim" evidence="14">
    <location>
        <begin position="18"/>
        <end position="165"/>
    </location>
</feature>
<evidence type="ECO:0000259" key="13">
    <source>
        <dbReference type="PROSITE" id="PS50158"/>
    </source>
</evidence>
<dbReference type="Gene3D" id="3.40.50.140">
    <property type="match status" value="1"/>
</dbReference>
<feature type="region of interest" description="Disordered" evidence="12">
    <location>
        <begin position="824"/>
        <end position="848"/>
    </location>
</feature>
<feature type="compositionally biased region" description="Polar residues" evidence="12">
    <location>
        <begin position="707"/>
        <end position="719"/>
    </location>
</feature>
<dbReference type="PANTHER" id="PTHR11390:SF21">
    <property type="entry name" value="DNA TOPOISOMERASE 3-ALPHA"/>
    <property type="match status" value="1"/>
</dbReference>
<dbReference type="InterPro" id="IPR001878">
    <property type="entry name" value="Znf_CCHC"/>
</dbReference>
<keyword evidence="7 11" id="KW-0799">Topoisomerase</keyword>
<dbReference type="InterPro" id="IPR010666">
    <property type="entry name" value="Znf_GRF"/>
</dbReference>
<dbReference type="Gene3D" id="1.10.460.10">
    <property type="entry name" value="Topoisomerase I, domain 2"/>
    <property type="match status" value="1"/>
</dbReference>
<dbReference type="SMART" id="SM00493">
    <property type="entry name" value="TOPRIM"/>
    <property type="match status" value="1"/>
</dbReference>
<feature type="domain" description="CCHC-type" evidence="13">
    <location>
        <begin position="861"/>
        <end position="877"/>
    </location>
</feature>
<dbReference type="CDD" id="cd03362">
    <property type="entry name" value="TOPRIM_TopoIA_TopoIII"/>
    <property type="match status" value="1"/>
</dbReference>
<dbReference type="InterPro" id="IPR000380">
    <property type="entry name" value="Topo_IA"/>
</dbReference>
<accession>A0ABM4V4F1</accession>
<evidence type="ECO:0000256" key="2">
    <source>
        <dbReference type="ARBA" id="ARBA00009446"/>
    </source>
</evidence>
<dbReference type="Gene3D" id="1.10.290.10">
    <property type="entry name" value="Topoisomerase I, domain 4"/>
    <property type="match status" value="1"/>
</dbReference>
<evidence type="ECO:0000256" key="3">
    <source>
        <dbReference type="ARBA" id="ARBA00012891"/>
    </source>
</evidence>
<dbReference type="EC" id="5.6.2.1" evidence="3 11"/>
<dbReference type="CDD" id="cd00186">
    <property type="entry name" value="TOP1Ac"/>
    <property type="match status" value="1"/>
</dbReference>
<protein>
    <recommendedName>
        <fullName evidence="3 11">DNA topoisomerase</fullName>
        <ecNumber evidence="3 11">5.6.2.1</ecNumber>
    </recommendedName>
</protein>
<keyword evidence="4" id="KW-0479">Metal-binding</keyword>
<dbReference type="Gene3D" id="4.10.60.10">
    <property type="entry name" value="Zinc finger, CCHC-type"/>
    <property type="match status" value="1"/>
</dbReference>
<dbReference type="InterPro" id="IPR006171">
    <property type="entry name" value="TOPRIM_dom"/>
</dbReference>
<sequence>MAYGGGGGGGGSGGRAIRVLNVAEKPSVAKAVSGFLSKNQQGGLRVRDGRSRYNKIFEFNHTVNGQPCHMSFTSVTGHLMELDFDDRFRRWHSCDPVDLYRAPVRKFVPEDKSDIRRTLEEEARKCQWLILWLDCDREGENIAFEVIEVCTQANRNLNVWRARFSALIEREIQNSVQNLVRPNQLFADAVDLRQEIDLRIGASFTRFQTMFLRDAFMINLATDDRNLVISYGPCQFPTLGFVVERYWENQSHEAEEFWTINCTHNTDEGTANFKWMRGHFFDYTCAAIVYEMCIQEPTVTVTEIKEQEKLKYPPLPLSTLELEKRASRFFHMSPAHTMKVAEDLYQAGFISYPRTETDRFSEKTDLRAIVFEQQGHPLWGSYAQLLLNPEAGLWRNPSSGRHDDKAHPPIHPTRFSPGESGWSRDHHRLYELVVRHFLACVSQPAKAAETSVEIDIAGEAFSSSGRVIHAKNYLDVYTFESWGGSMIPTYTLGQQFMPTTLTLDSGVTRPPPLLSEADLLTCMDKAGIGTDATMHEHIQKLLDRHYAIKTPDIRFSPTNLGEALVMGYDDMGPEQTKESSLKPWQYSLRGQIDPMTISTIQVEMLFANAVFAMNQIWCLSKNRMDISWLDAWDSHRNVVWLPGSISQAAVTHDICGICTPGPVFKIQFKFRRLEIPPNYNVDHLGCIGGCDDTLRQLVEICGTGARTASSVSGRGQGATSSNSAQRSSSRGRMACVYCRQTGHSSDFCPSQPSRSHTARNQETNPPNGESSIHCNSCGEPCVLRTANTATNRGRKFFSCQSQGCNFFIWEDSMNGASSVSRANARSFASNPSRRGGRGSRTGGRASGAAFVSATGEPISGRCFNCGDPSHFANVCPNRGR</sequence>
<dbReference type="InterPro" id="IPR013825">
    <property type="entry name" value="Topo_IA_cen_sub2"/>
</dbReference>
<evidence type="ECO:0000256" key="4">
    <source>
        <dbReference type="ARBA" id="ARBA00022723"/>
    </source>
</evidence>
<dbReference type="PROSITE" id="PS51999">
    <property type="entry name" value="ZF_GRF"/>
    <property type="match status" value="1"/>
</dbReference>
<dbReference type="Pfam" id="PF01131">
    <property type="entry name" value="Topoisom_bac"/>
    <property type="match status" value="1"/>
</dbReference>
<dbReference type="InterPro" id="IPR013497">
    <property type="entry name" value="Topo_IA_cen"/>
</dbReference>
<keyword evidence="5 10" id="KW-0863">Zinc-finger</keyword>
<feature type="region of interest" description="Disordered" evidence="12">
    <location>
        <begin position="396"/>
        <end position="420"/>
    </location>
</feature>
<comment type="similarity">
    <text evidence="2 11">Belongs to the type IA topoisomerase family.</text>
</comment>
<evidence type="ECO:0000259" key="14">
    <source>
        <dbReference type="PROSITE" id="PS50880"/>
    </source>
</evidence>
<dbReference type="SMART" id="SM00436">
    <property type="entry name" value="TOP1Bc"/>
    <property type="match status" value="1"/>
</dbReference>
<evidence type="ECO:0000313" key="17">
    <source>
        <dbReference type="Proteomes" id="UP001652660"/>
    </source>
</evidence>
<name>A0ABM4V4F1_COFAR</name>
<keyword evidence="9 11" id="KW-0413">Isomerase</keyword>
<dbReference type="RefSeq" id="XP_071914411.1">
    <property type="nucleotide sequence ID" value="XM_072058310.1"/>
</dbReference>
<dbReference type="PROSITE" id="PS50880">
    <property type="entry name" value="TOPRIM"/>
    <property type="match status" value="1"/>
</dbReference>
<proteinExistence type="inferred from homology"/>
<reference evidence="18" key="1">
    <citation type="submission" date="2025-08" db="UniProtKB">
        <authorList>
            <consortium name="RefSeq"/>
        </authorList>
    </citation>
    <scope>IDENTIFICATION</scope>
    <source>
        <tissue evidence="18">Leaves</tissue>
    </source>
</reference>
<evidence type="ECO:0000256" key="9">
    <source>
        <dbReference type="ARBA" id="ARBA00023235"/>
    </source>
</evidence>
<evidence type="ECO:0000259" key="16">
    <source>
        <dbReference type="PROSITE" id="PS52039"/>
    </source>
</evidence>
<dbReference type="SMART" id="SM00437">
    <property type="entry name" value="TOP1Ac"/>
    <property type="match status" value="1"/>
</dbReference>
<dbReference type="InterPro" id="IPR013826">
    <property type="entry name" value="Topo_IA_cen_sub3"/>
</dbReference>
<dbReference type="InterPro" id="IPR023405">
    <property type="entry name" value="Topo_IA_core_domain"/>
</dbReference>
<evidence type="ECO:0000256" key="6">
    <source>
        <dbReference type="ARBA" id="ARBA00022833"/>
    </source>
</evidence>
<feature type="domain" description="GRF-type" evidence="15">
    <location>
        <begin position="774"/>
        <end position="813"/>
    </location>
</feature>
<feature type="region of interest" description="Disordered" evidence="12">
    <location>
        <begin position="707"/>
        <end position="727"/>
    </location>
</feature>
<evidence type="ECO:0000256" key="10">
    <source>
        <dbReference type="PROSITE-ProRule" id="PRU00047"/>
    </source>
</evidence>
<comment type="catalytic activity">
    <reaction evidence="1 11">
        <text>ATP-independent breakage of single-stranded DNA, followed by passage and rejoining.</text>
        <dbReference type="EC" id="5.6.2.1"/>
    </reaction>
</comment>
<evidence type="ECO:0000259" key="15">
    <source>
        <dbReference type="PROSITE" id="PS51999"/>
    </source>
</evidence>
<evidence type="ECO:0000256" key="7">
    <source>
        <dbReference type="ARBA" id="ARBA00023029"/>
    </source>
</evidence>
<evidence type="ECO:0000256" key="12">
    <source>
        <dbReference type="SAM" id="MobiDB-lite"/>
    </source>
</evidence>
<dbReference type="Pfam" id="PF06839">
    <property type="entry name" value="Zn_ribbon_GRF"/>
    <property type="match status" value="1"/>
</dbReference>
<evidence type="ECO:0000256" key="5">
    <source>
        <dbReference type="ARBA" id="ARBA00022771"/>
    </source>
</evidence>
<dbReference type="SUPFAM" id="SSF56712">
    <property type="entry name" value="Prokaryotic type I DNA topoisomerase"/>
    <property type="match status" value="1"/>
</dbReference>
<comment type="function">
    <text evidence="11">Introduces a single-strand break via transesterification at a target site in duplex DNA. Releases the supercoiling and torsional tension of DNA introduced during the DNA replication and transcription by transiently cleaving and rejoining one strand of the DNA duplex. The scissile phosphodiester is attacked by the catalytic tyrosine of the enzyme, resulting in the formation of a DNA-(5'-phosphotyrosyl)-enzyme intermediate and the expulsion of a 3'-OH DNA strand.</text>
</comment>
<dbReference type="Pfam" id="PF01751">
    <property type="entry name" value="Toprim"/>
    <property type="match status" value="1"/>
</dbReference>
<dbReference type="InterPro" id="IPR036875">
    <property type="entry name" value="Znf_CCHC_sf"/>
</dbReference>
<dbReference type="InterPro" id="IPR003602">
    <property type="entry name" value="Topo_IA_DNA-bd_dom"/>
</dbReference>
<dbReference type="InterPro" id="IPR023406">
    <property type="entry name" value="Topo_IA_AS"/>
</dbReference>
<feature type="region of interest" description="Disordered" evidence="12">
    <location>
        <begin position="743"/>
        <end position="772"/>
    </location>
</feature>
<dbReference type="PANTHER" id="PTHR11390">
    <property type="entry name" value="PROKARYOTIC DNA TOPOISOMERASE"/>
    <property type="match status" value="1"/>
</dbReference>
<evidence type="ECO:0000256" key="8">
    <source>
        <dbReference type="ARBA" id="ARBA00023125"/>
    </source>
</evidence>